<name>A0A0F9SYJ8_9ZZZZ</name>
<gene>
    <name evidence="1" type="ORF">LCGC14_0458600</name>
</gene>
<accession>A0A0F9SYJ8</accession>
<proteinExistence type="predicted"/>
<sequence>MKDKLEKELDLLIKQSNELNIEIFKRKTR</sequence>
<dbReference type="AlphaFoldDB" id="A0A0F9SYJ8"/>
<organism evidence="1">
    <name type="scientific">marine sediment metagenome</name>
    <dbReference type="NCBI Taxonomy" id="412755"/>
    <lineage>
        <taxon>unclassified sequences</taxon>
        <taxon>metagenomes</taxon>
        <taxon>ecological metagenomes</taxon>
    </lineage>
</organism>
<reference evidence="1" key="1">
    <citation type="journal article" date="2015" name="Nature">
        <title>Complex archaea that bridge the gap between prokaryotes and eukaryotes.</title>
        <authorList>
            <person name="Spang A."/>
            <person name="Saw J.H."/>
            <person name="Jorgensen S.L."/>
            <person name="Zaremba-Niedzwiedzka K."/>
            <person name="Martijn J."/>
            <person name="Lind A.E."/>
            <person name="van Eijk R."/>
            <person name="Schleper C."/>
            <person name="Guy L."/>
            <person name="Ettema T.J."/>
        </authorList>
    </citation>
    <scope>NUCLEOTIDE SEQUENCE</scope>
</reference>
<comment type="caution">
    <text evidence="1">The sequence shown here is derived from an EMBL/GenBank/DDBJ whole genome shotgun (WGS) entry which is preliminary data.</text>
</comment>
<protein>
    <submittedName>
        <fullName evidence="1">Uncharacterized protein</fullName>
    </submittedName>
</protein>
<evidence type="ECO:0000313" key="1">
    <source>
        <dbReference type="EMBL" id="KKN67712.1"/>
    </source>
</evidence>
<dbReference type="EMBL" id="LAZR01000467">
    <property type="protein sequence ID" value="KKN67712.1"/>
    <property type="molecule type" value="Genomic_DNA"/>
</dbReference>